<evidence type="ECO:0000313" key="2">
    <source>
        <dbReference type="Proteomes" id="UP000310477"/>
    </source>
</evidence>
<dbReference type="OrthoDB" id="1162179at2"/>
<dbReference type="EMBL" id="SWBO01000003">
    <property type="protein sequence ID" value="TKC01999.1"/>
    <property type="molecule type" value="Genomic_DNA"/>
</dbReference>
<dbReference type="SUPFAM" id="SSF109854">
    <property type="entry name" value="DinB/YfiT-like putative metalloenzymes"/>
    <property type="match status" value="1"/>
</dbReference>
<comment type="caution">
    <text evidence="1">The sequence shown here is derived from an EMBL/GenBank/DDBJ whole genome shotgun (WGS) entry which is preliminary data.</text>
</comment>
<dbReference type="PANTHER" id="PTHR39473:SF1">
    <property type="entry name" value="DINB-LIKE DOMAIN-CONTAINING PROTEIN"/>
    <property type="match status" value="1"/>
</dbReference>
<reference evidence="1 2" key="1">
    <citation type="submission" date="2019-04" db="EMBL/GenBank/DDBJ databases">
        <title>Pedobacter sp. AR-2-6 sp. nov., isolated from Arctic soil.</title>
        <authorList>
            <person name="Dahal R.H."/>
            <person name="Kim D.-U."/>
        </authorList>
    </citation>
    <scope>NUCLEOTIDE SEQUENCE [LARGE SCALE GENOMIC DNA]</scope>
    <source>
        <strain evidence="1 2">AR-2-6</strain>
    </source>
</reference>
<protein>
    <submittedName>
        <fullName evidence="1">DinB family protein</fullName>
    </submittedName>
</protein>
<organism evidence="1 2">
    <name type="scientific">Pedobacter cryotolerans</name>
    <dbReference type="NCBI Taxonomy" id="2571270"/>
    <lineage>
        <taxon>Bacteria</taxon>
        <taxon>Pseudomonadati</taxon>
        <taxon>Bacteroidota</taxon>
        <taxon>Sphingobacteriia</taxon>
        <taxon>Sphingobacteriales</taxon>
        <taxon>Sphingobacteriaceae</taxon>
        <taxon>Pedobacter</taxon>
    </lineage>
</organism>
<name>A0A4U1C8H3_9SPHI</name>
<sequence>MITQLNQSIAGLLIQIEDTIIQLADDQFCASIPLLGGSSIGEHVRHILEFYVELINGYDSGMVNYDQRTRDHQLQTIRSAAVFKIKQISNQLILTDKALLITSTDDHSKEQVMSTYARELMYNLDHTIHHMALIRVAVCLTTSISLAPHFGVAAATINYRKACAQ</sequence>
<evidence type="ECO:0000313" key="1">
    <source>
        <dbReference type="EMBL" id="TKC01999.1"/>
    </source>
</evidence>
<dbReference type="RefSeq" id="WP_136875913.1">
    <property type="nucleotide sequence ID" value="NZ_SWBO01000003.1"/>
</dbReference>
<proteinExistence type="predicted"/>
<accession>A0A4U1C8H3</accession>
<dbReference type="AlphaFoldDB" id="A0A4U1C8H3"/>
<dbReference type="InterPro" id="IPR034660">
    <property type="entry name" value="DinB/YfiT-like"/>
</dbReference>
<gene>
    <name evidence="1" type="ORF">FA045_07060</name>
</gene>
<dbReference type="PANTHER" id="PTHR39473">
    <property type="match status" value="1"/>
</dbReference>
<dbReference type="Proteomes" id="UP000310477">
    <property type="component" value="Unassembled WGS sequence"/>
</dbReference>
<keyword evidence="2" id="KW-1185">Reference proteome</keyword>